<dbReference type="PRINTS" id="PR00625">
    <property type="entry name" value="JDOMAIN"/>
</dbReference>
<dbReference type="PANTHER" id="PTHR44145">
    <property type="entry name" value="DNAJ HOMOLOG SUBFAMILY A MEMBER 3, MITOCHONDRIAL"/>
    <property type="match status" value="1"/>
</dbReference>
<evidence type="ECO:0000256" key="2">
    <source>
        <dbReference type="SAM" id="MobiDB-lite"/>
    </source>
</evidence>
<dbReference type="SMART" id="SM00271">
    <property type="entry name" value="DnaJ"/>
    <property type="match status" value="1"/>
</dbReference>
<evidence type="ECO:0000256" key="1">
    <source>
        <dbReference type="ARBA" id="ARBA00023186"/>
    </source>
</evidence>
<evidence type="ECO:0000259" key="3">
    <source>
        <dbReference type="PROSITE" id="PS50076"/>
    </source>
</evidence>
<organism evidence="4 5">
    <name type="scientific">Amylocarpus encephaloides</name>
    <dbReference type="NCBI Taxonomy" id="45428"/>
    <lineage>
        <taxon>Eukaryota</taxon>
        <taxon>Fungi</taxon>
        <taxon>Dikarya</taxon>
        <taxon>Ascomycota</taxon>
        <taxon>Pezizomycotina</taxon>
        <taxon>Leotiomycetes</taxon>
        <taxon>Helotiales</taxon>
        <taxon>Helotiales incertae sedis</taxon>
        <taxon>Amylocarpus</taxon>
    </lineage>
</organism>
<dbReference type="Proteomes" id="UP000824998">
    <property type="component" value="Unassembled WGS sequence"/>
</dbReference>
<dbReference type="InterPro" id="IPR036869">
    <property type="entry name" value="J_dom_sf"/>
</dbReference>
<dbReference type="SUPFAM" id="SSF57889">
    <property type="entry name" value="Cysteine-rich domain"/>
    <property type="match status" value="1"/>
</dbReference>
<sequence>MEEPKLRDYYKDLGVTPESTSRGIKLAFNRLAKLHHPDKTGDGGSNNAEEFRRVRVREAQETLCDEEMRKRYDQRYSTIRAQWAHYRETQEDQRLQNIRAAELAARKMAEAEKARRVDEKIRRMEEKARQDLEREAERMLHELKRKKADGLSRETARRARVQQEQEAKDRLRKHMESEANARSKEVAQKAKERHEMAAKERLAESQMRERQDALQRNWAQIRARADGRLKHDNNLSHNALWCQHPLMGWPRKKGRIACYSCGRACGKFSFRCPKCDTAACANCTKRQSLY</sequence>
<dbReference type="CDD" id="cd06257">
    <property type="entry name" value="DnaJ"/>
    <property type="match status" value="1"/>
</dbReference>
<dbReference type="PANTHER" id="PTHR44145:SF3">
    <property type="entry name" value="DNAJ HOMOLOG SUBFAMILY A MEMBER 3, MITOCHONDRIAL"/>
    <property type="match status" value="1"/>
</dbReference>
<dbReference type="SUPFAM" id="SSF46565">
    <property type="entry name" value="Chaperone J-domain"/>
    <property type="match status" value="1"/>
</dbReference>
<evidence type="ECO:0000313" key="4">
    <source>
        <dbReference type="EMBL" id="KAG9233078.1"/>
    </source>
</evidence>
<dbReference type="Gene3D" id="1.10.287.110">
    <property type="entry name" value="DnaJ domain"/>
    <property type="match status" value="1"/>
</dbReference>
<accession>A0A9P7YFR7</accession>
<dbReference type="InterPro" id="IPR051938">
    <property type="entry name" value="Apopto_cytoskel_mod"/>
</dbReference>
<feature type="region of interest" description="Disordered" evidence="2">
    <location>
        <begin position="147"/>
        <end position="190"/>
    </location>
</feature>
<keyword evidence="1" id="KW-0143">Chaperone</keyword>
<comment type="caution">
    <text evidence="4">The sequence shown here is derived from an EMBL/GenBank/DDBJ whole genome shotgun (WGS) entry which is preliminary data.</text>
</comment>
<dbReference type="InterPro" id="IPR001623">
    <property type="entry name" value="DnaJ_domain"/>
</dbReference>
<evidence type="ECO:0000313" key="5">
    <source>
        <dbReference type="Proteomes" id="UP000824998"/>
    </source>
</evidence>
<dbReference type="EMBL" id="MU251516">
    <property type="protein sequence ID" value="KAG9233078.1"/>
    <property type="molecule type" value="Genomic_DNA"/>
</dbReference>
<name>A0A9P7YFR7_9HELO</name>
<dbReference type="PROSITE" id="PS50076">
    <property type="entry name" value="DNAJ_2"/>
    <property type="match status" value="1"/>
</dbReference>
<dbReference type="OrthoDB" id="10250354at2759"/>
<protein>
    <recommendedName>
        <fullName evidence="3">J domain-containing protein</fullName>
    </recommendedName>
</protein>
<dbReference type="InterPro" id="IPR046349">
    <property type="entry name" value="C1-like_sf"/>
</dbReference>
<keyword evidence="5" id="KW-1185">Reference proteome</keyword>
<feature type="domain" description="J" evidence="3">
    <location>
        <begin position="8"/>
        <end position="76"/>
    </location>
</feature>
<proteinExistence type="predicted"/>
<gene>
    <name evidence="4" type="ORF">BJ875DRAFT_379340</name>
</gene>
<dbReference type="AlphaFoldDB" id="A0A9P7YFR7"/>
<dbReference type="Pfam" id="PF00226">
    <property type="entry name" value="DnaJ"/>
    <property type="match status" value="1"/>
</dbReference>
<reference evidence="4" key="1">
    <citation type="journal article" date="2021" name="IMA Fungus">
        <title>Genomic characterization of three marine fungi, including Emericellopsis atlantica sp. nov. with signatures of a generalist lifestyle and marine biomass degradation.</title>
        <authorList>
            <person name="Hagestad O.C."/>
            <person name="Hou L."/>
            <person name="Andersen J.H."/>
            <person name="Hansen E.H."/>
            <person name="Altermark B."/>
            <person name="Li C."/>
            <person name="Kuhnert E."/>
            <person name="Cox R.J."/>
            <person name="Crous P.W."/>
            <person name="Spatafora J.W."/>
            <person name="Lail K."/>
            <person name="Amirebrahimi M."/>
            <person name="Lipzen A."/>
            <person name="Pangilinan J."/>
            <person name="Andreopoulos W."/>
            <person name="Hayes R.D."/>
            <person name="Ng V."/>
            <person name="Grigoriev I.V."/>
            <person name="Jackson S.A."/>
            <person name="Sutton T.D.S."/>
            <person name="Dobson A.D.W."/>
            <person name="Rama T."/>
        </authorList>
    </citation>
    <scope>NUCLEOTIDE SEQUENCE</scope>
    <source>
        <strain evidence="4">TRa018bII</strain>
    </source>
</reference>